<evidence type="ECO:0000313" key="7">
    <source>
        <dbReference type="Proteomes" id="UP000825051"/>
    </source>
</evidence>
<evidence type="ECO:0000256" key="3">
    <source>
        <dbReference type="ARBA" id="ARBA00022705"/>
    </source>
</evidence>
<keyword evidence="7" id="KW-1185">Reference proteome</keyword>
<evidence type="ECO:0000313" key="6">
    <source>
        <dbReference type="EMBL" id="QYM79050.1"/>
    </source>
</evidence>
<evidence type="ECO:0000256" key="4">
    <source>
        <dbReference type="ARBA" id="ARBA00022932"/>
    </source>
</evidence>
<dbReference type="SUPFAM" id="SSF52540">
    <property type="entry name" value="P-loop containing nucleoside triphosphate hydrolases"/>
    <property type="match status" value="1"/>
</dbReference>
<dbReference type="GO" id="GO:0009360">
    <property type="term" value="C:DNA polymerase III complex"/>
    <property type="evidence" value="ECO:0007669"/>
    <property type="project" value="InterPro"/>
</dbReference>
<dbReference type="EMBL" id="CP080507">
    <property type="protein sequence ID" value="QYM79050.1"/>
    <property type="molecule type" value="Genomic_DNA"/>
</dbReference>
<dbReference type="GO" id="GO:0003677">
    <property type="term" value="F:DNA binding"/>
    <property type="evidence" value="ECO:0007669"/>
    <property type="project" value="InterPro"/>
</dbReference>
<organism evidence="6 7">
    <name type="scientific">Horticoccus luteus</name>
    <dbReference type="NCBI Taxonomy" id="2862869"/>
    <lineage>
        <taxon>Bacteria</taxon>
        <taxon>Pseudomonadati</taxon>
        <taxon>Verrucomicrobiota</taxon>
        <taxon>Opitutia</taxon>
        <taxon>Opitutales</taxon>
        <taxon>Opitutaceae</taxon>
        <taxon>Horticoccus</taxon>
    </lineage>
</organism>
<keyword evidence="1" id="KW-0808">Transferase</keyword>
<reference evidence="6" key="1">
    <citation type="submission" date="2021-08" db="EMBL/GenBank/DDBJ databases">
        <title>Genome of a novel bacterium of the phylum Verrucomicrobia, Oleiharenicola sp. KSB-15.</title>
        <authorList>
            <person name="Chung J.-H."/>
            <person name="Ahn J.-H."/>
            <person name="Yoon Y."/>
            <person name="Kim D.-Y."/>
            <person name="An S.-H."/>
            <person name="Park I."/>
            <person name="Yeon J."/>
        </authorList>
    </citation>
    <scope>NUCLEOTIDE SEQUENCE</scope>
    <source>
        <strain evidence="6">KSB-15</strain>
    </source>
</reference>
<dbReference type="GO" id="GO:0003887">
    <property type="term" value="F:DNA-directed DNA polymerase activity"/>
    <property type="evidence" value="ECO:0007669"/>
    <property type="project" value="UniProtKB-KW"/>
</dbReference>
<feature type="domain" description="DNA polymerase III delta N-terminal" evidence="5">
    <location>
        <begin position="55"/>
        <end position="136"/>
    </location>
</feature>
<dbReference type="NCBIfam" id="TIGR01128">
    <property type="entry name" value="holA"/>
    <property type="match status" value="1"/>
</dbReference>
<sequence>MSAAAKNFTFVCGADDFLVDRLGRERFAALAAESGADDFSRDILSGFAANVGEVESAIARFRDAVQTVPMFGGQRVVWLKDINFLADSPTGRADGTLKLVADLQELLTTLNPAETAVLLTAAPIDRRRSFPKWCEKNADFALVGGDGDSAAEALTGVALGEARTLGVKLTPDAAKLLLAKVGSNTRLLVEEVRKLATSIDEGGTIEESLVAELTPNAAEGDFFETAEAFFTGDLPWTLAALERHFFSGGDARPVISSLQNRNRILLQLRALADAGDVRLGPRGADGLSRAAASYTGKFGAAAADKSAYNIFTQNAWYVGKLAPGGKLPPLRRLIDNQQEFINAFEELVQRPREAEDVLREMIVRCLAPAA</sequence>
<name>A0A8F9TU21_9BACT</name>
<dbReference type="Proteomes" id="UP000825051">
    <property type="component" value="Chromosome"/>
</dbReference>
<dbReference type="PANTHER" id="PTHR34388">
    <property type="entry name" value="DNA POLYMERASE III SUBUNIT DELTA"/>
    <property type="match status" value="1"/>
</dbReference>
<evidence type="ECO:0000259" key="5">
    <source>
        <dbReference type="Pfam" id="PF06144"/>
    </source>
</evidence>
<dbReference type="PANTHER" id="PTHR34388:SF1">
    <property type="entry name" value="DNA POLYMERASE III SUBUNIT DELTA"/>
    <property type="match status" value="1"/>
</dbReference>
<dbReference type="KEGG" id="ole:K0B96_00095"/>
<dbReference type="Gene3D" id="1.10.8.60">
    <property type="match status" value="1"/>
</dbReference>
<gene>
    <name evidence="6" type="ORF">K0B96_00095</name>
</gene>
<keyword evidence="4" id="KW-0239">DNA-directed DNA polymerase</keyword>
<evidence type="ECO:0000256" key="1">
    <source>
        <dbReference type="ARBA" id="ARBA00022679"/>
    </source>
</evidence>
<keyword evidence="2" id="KW-0548">Nucleotidyltransferase</keyword>
<accession>A0A8F9TU21</accession>
<proteinExistence type="predicted"/>
<dbReference type="Gene3D" id="3.40.50.300">
    <property type="entry name" value="P-loop containing nucleotide triphosphate hydrolases"/>
    <property type="match status" value="1"/>
</dbReference>
<dbReference type="InterPro" id="IPR027417">
    <property type="entry name" value="P-loop_NTPase"/>
</dbReference>
<evidence type="ECO:0000256" key="2">
    <source>
        <dbReference type="ARBA" id="ARBA00022695"/>
    </source>
</evidence>
<dbReference type="InterPro" id="IPR005790">
    <property type="entry name" value="DNA_polIII_delta"/>
</dbReference>
<dbReference type="Pfam" id="PF06144">
    <property type="entry name" value="DNA_pol3_delta"/>
    <property type="match status" value="1"/>
</dbReference>
<keyword evidence="3" id="KW-0235">DNA replication</keyword>
<dbReference type="GO" id="GO:0006261">
    <property type="term" value="P:DNA-templated DNA replication"/>
    <property type="evidence" value="ECO:0007669"/>
    <property type="project" value="TreeGrafter"/>
</dbReference>
<dbReference type="RefSeq" id="WP_220162379.1">
    <property type="nucleotide sequence ID" value="NZ_CP080507.1"/>
</dbReference>
<dbReference type="AlphaFoldDB" id="A0A8F9TU21"/>
<protein>
    <submittedName>
        <fullName evidence="6">DNA polymerase III subunit delta</fullName>
    </submittedName>
</protein>
<dbReference type="InterPro" id="IPR010372">
    <property type="entry name" value="DNA_pol3_delta_N"/>
</dbReference>